<accession>A0A1X4NRK8</accession>
<dbReference type="AlphaFoldDB" id="A0A1X4NRK8"/>
<dbReference type="RefSeq" id="WP_085635212.1">
    <property type="nucleotide sequence ID" value="NZ_JFKC01000001.1"/>
</dbReference>
<reference evidence="1 2" key="1">
    <citation type="submission" date="2014-03" db="EMBL/GenBank/DDBJ databases">
        <title>The draft genome sequence of Marivita geojedonensis KCTC 23882.</title>
        <authorList>
            <person name="Lai Q."/>
            <person name="Shao Z."/>
        </authorList>
    </citation>
    <scope>NUCLEOTIDE SEQUENCE [LARGE SCALE GENOMIC DNA]</scope>
    <source>
        <strain evidence="1 2">DPG-138</strain>
    </source>
</reference>
<protein>
    <recommendedName>
        <fullName evidence="3">Nucleotidyltransferase family protein</fullName>
    </recommendedName>
</protein>
<sequence length="405" mass="45268">MIKDPTPTQETDQARNAWWALVQLTGPDPRAPDPPVDWHRIIDLAARHKSVLLLRRNLEWLPDAQVPDAARVKLIEISRERALRALALARETGLLAQAFRDAGITASVMKSAPLSMVIHEDVALRDPGDIDLLIPPSQASEAASVLETMGYSSEFRKLLGSERQTERLMRVTNQLLFFAPSKGIGVEMHWRWQKVEGMMPTAPQHAWGHSTVIDGIGEILVPDGLDHFIYLCAHGLAHGWMRLKWLNDIRWTLRNGRLVRNDWHGLVNRAHEIGMSRVVGAAIMMITQIDDTPLPGPLRQLLGDCPKCKELAAQSLTWMLETASRVDDPPPPGHPLEIAKGLLRHMEISMSDQPKRLTTQLRALLAPSPPELAMVDLPHGLEFGYLFVRAARMLGRLRTAPAKGR</sequence>
<dbReference type="InterPro" id="IPR039498">
    <property type="entry name" value="NTP_transf_5"/>
</dbReference>
<dbReference type="EMBL" id="JFKC01000001">
    <property type="protein sequence ID" value="OSQ53521.1"/>
    <property type="molecule type" value="Genomic_DNA"/>
</dbReference>
<comment type="caution">
    <text evidence="1">The sequence shown here is derived from an EMBL/GenBank/DDBJ whole genome shotgun (WGS) entry which is preliminary data.</text>
</comment>
<proteinExistence type="predicted"/>
<evidence type="ECO:0000313" key="1">
    <source>
        <dbReference type="EMBL" id="OSQ53521.1"/>
    </source>
</evidence>
<dbReference type="OrthoDB" id="7866545at2"/>
<keyword evidence="2" id="KW-1185">Reference proteome</keyword>
<name>A0A1X4NRK8_9RHOB</name>
<dbReference type="Pfam" id="PF14907">
    <property type="entry name" value="NTP_transf_5"/>
    <property type="match status" value="1"/>
</dbReference>
<organism evidence="1 2">
    <name type="scientific">Marivita geojedonensis</name>
    <dbReference type="NCBI Taxonomy" id="1123756"/>
    <lineage>
        <taxon>Bacteria</taxon>
        <taxon>Pseudomonadati</taxon>
        <taxon>Pseudomonadota</taxon>
        <taxon>Alphaproteobacteria</taxon>
        <taxon>Rhodobacterales</taxon>
        <taxon>Roseobacteraceae</taxon>
        <taxon>Marivita</taxon>
    </lineage>
</organism>
<evidence type="ECO:0008006" key="3">
    <source>
        <dbReference type="Google" id="ProtNLM"/>
    </source>
</evidence>
<gene>
    <name evidence="1" type="ORF">MGEO_03105</name>
</gene>
<evidence type="ECO:0000313" key="2">
    <source>
        <dbReference type="Proteomes" id="UP000193926"/>
    </source>
</evidence>
<dbReference type="Proteomes" id="UP000193926">
    <property type="component" value="Unassembled WGS sequence"/>
</dbReference>
<dbReference type="STRING" id="1123756.MGEO_03105"/>